<gene>
    <name evidence="4" type="ORF">ACHAWO_001771</name>
</gene>
<dbReference type="Gene3D" id="3.75.10.10">
    <property type="entry name" value="L-arginine/glycine Amidinotransferase, Chain A"/>
    <property type="match status" value="1"/>
</dbReference>
<evidence type="ECO:0000256" key="1">
    <source>
        <dbReference type="ARBA" id="ARBA00008532"/>
    </source>
</evidence>
<feature type="active site" description="Proton donor" evidence="3">
    <location>
        <position position="206"/>
    </location>
</feature>
<reference evidence="4 5" key="1">
    <citation type="submission" date="2024-10" db="EMBL/GenBank/DDBJ databases">
        <title>Updated reference genomes for cyclostephanoid diatoms.</title>
        <authorList>
            <person name="Roberts W.R."/>
            <person name="Alverson A.J."/>
        </authorList>
    </citation>
    <scope>NUCLEOTIDE SEQUENCE [LARGE SCALE GENOMIC DNA]</scope>
    <source>
        <strain evidence="4 5">AJA010-31</strain>
    </source>
</reference>
<evidence type="ECO:0000256" key="3">
    <source>
        <dbReference type="PIRSR" id="PIRSR633199-1"/>
    </source>
</evidence>
<dbReference type="SUPFAM" id="SSF55909">
    <property type="entry name" value="Pentein"/>
    <property type="match status" value="1"/>
</dbReference>
<keyword evidence="2" id="KW-0378">Hydrolase</keyword>
<dbReference type="Proteomes" id="UP001530400">
    <property type="component" value="Unassembled WGS sequence"/>
</dbReference>
<dbReference type="PANTHER" id="PTHR12737:SF9">
    <property type="entry name" value="DIMETHYLARGININASE"/>
    <property type="match status" value="1"/>
</dbReference>
<dbReference type="GO" id="GO:0016787">
    <property type="term" value="F:hydrolase activity"/>
    <property type="evidence" value="ECO:0007669"/>
    <property type="project" value="UniProtKB-KW"/>
</dbReference>
<sequence>MNRLLATASQSAATTLRRQHTLAIARQIPSSFVDALSHHADSDTTTTNTVSLATSIHQHDVYLQELRKHIPTLCLPAIESHPDCLFVEDTVVAIDNVAVITHIGAASRVGEVDSVKEVLGQLGMEVVDMRSNSIINSEMNKGMSGGRSDSVAHCDGGDVLYTGRHLFVGMSNRTNELGYELLREVFGSTVEVVKVPPVIQGKDVLHLKSAVTHIDDNTLLAPTGPLGDQLLEQTFTSRGYNAIRLPDILSCNAVTVNGHVLAQDKCDVSKQRIKEACEERGLGLTFVDTAELAKKDAALTCCSVLLSL</sequence>
<dbReference type="PANTHER" id="PTHR12737">
    <property type="entry name" value="DIMETHYLARGININE DIMETHYLAMINOHYDROLASE"/>
    <property type="match status" value="1"/>
</dbReference>
<comment type="similarity">
    <text evidence="1">Belongs to the DDAH family.</text>
</comment>
<keyword evidence="5" id="KW-1185">Reference proteome</keyword>
<comment type="caution">
    <text evidence="4">The sequence shown here is derived from an EMBL/GenBank/DDBJ whole genome shotgun (WGS) entry which is preliminary data.</text>
</comment>
<dbReference type="Pfam" id="PF02274">
    <property type="entry name" value="ADI"/>
    <property type="match status" value="1"/>
</dbReference>
<proteinExistence type="inferred from homology"/>
<protein>
    <recommendedName>
        <fullName evidence="6">Dimethylargininase</fullName>
    </recommendedName>
</protein>
<dbReference type="FunFam" id="3.75.10.10:FF:000004">
    <property type="entry name" value="N(G),N(G)-dimethylarginine dimethylaminohydrolase 1"/>
    <property type="match status" value="1"/>
</dbReference>
<evidence type="ECO:0000313" key="4">
    <source>
        <dbReference type="EMBL" id="KAL3795957.1"/>
    </source>
</evidence>
<dbReference type="AlphaFoldDB" id="A0ABD3Q6F6"/>
<dbReference type="InterPro" id="IPR033199">
    <property type="entry name" value="DDAH-like"/>
</dbReference>
<accession>A0ABD3Q6F6</accession>
<name>A0ABD3Q6F6_9STRA</name>
<organism evidence="4 5">
    <name type="scientific">Cyclotella atomus</name>
    <dbReference type="NCBI Taxonomy" id="382360"/>
    <lineage>
        <taxon>Eukaryota</taxon>
        <taxon>Sar</taxon>
        <taxon>Stramenopiles</taxon>
        <taxon>Ochrophyta</taxon>
        <taxon>Bacillariophyta</taxon>
        <taxon>Coscinodiscophyceae</taxon>
        <taxon>Thalassiosirophycidae</taxon>
        <taxon>Stephanodiscales</taxon>
        <taxon>Stephanodiscaceae</taxon>
        <taxon>Cyclotella</taxon>
    </lineage>
</organism>
<dbReference type="EMBL" id="JALLPJ020000306">
    <property type="protein sequence ID" value="KAL3795957.1"/>
    <property type="molecule type" value="Genomic_DNA"/>
</dbReference>
<evidence type="ECO:0008006" key="6">
    <source>
        <dbReference type="Google" id="ProtNLM"/>
    </source>
</evidence>
<evidence type="ECO:0000256" key="2">
    <source>
        <dbReference type="ARBA" id="ARBA00022801"/>
    </source>
</evidence>
<feature type="active site" description="Nucleophile" evidence="3">
    <location>
        <position position="301"/>
    </location>
</feature>
<evidence type="ECO:0000313" key="5">
    <source>
        <dbReference type="Proteomes" id="UP001530400"/>
    </source>
</evidence>